<feature type="chain" id="PRO_5014850546" evidence="1">
    <location>
        <begin position="20"/>
        <end position="151"/>
    </location>
</feature>
<sequence length="151" mass="17471">MKRTIVFFLLFFVSGTLLAGFRPKAVTQMIQLFESNYHDRFAWARLNAWGTGEVAGKKFVWVGWTNTDGLVTLDISLLLPKEVEKKIVNLKDRYNRSYEVYTLRTKSSISTSNDWLDWGGTQFKPINPVKSYIALLNEKTGLNLKIREFLK</sequence>
<name>A0A2M6Z2Y4_9BACT</name>
<evidence type="ECO:0000313" key="2">
    <source>
        <dbReference type="EMBL" id="PIU46778.1"/>
    </source>
</evidence>
<dbReference type="EMBL" id="PEWP01000032">
    <property type="protein sequence ID" value="PIU46778.1"/>
    <property type="molecule type" value="Genomic_DNA"/>
</dbReference>
<comment type="caution">
    <text evidence="2">The sequence shown here is derived from an EMBL/GenBank/DDBJ whole genome shotgun (WGS) entry which is preliminary data.</text>
</comment>
<dbReference type="Proteomes" id="UP000228777">
    <property type="component" value="Unassembled WGS sequence"/>
</dbReference>
<reference evidence="3" key="1">
    <citation type="submission" date="2017-09" db="EMBL/GenBank/DDBJ databases">
        <title>Depth-based differentiation of microbial function through sediment-hosted aquifers and enrichment of novel symbionts in the deep terrestrial subsurface.</title>
        <authorList>
            <person name="Probst A.J."/>
            <person name="Ladd B."/>
            <person name="Jarett J.K."/>
            <person name="Geller-Mcgrath D.E."/>
            <person name="Sieber C.M.K."/>
            <person name="Emerson J.B."/>
            <person name="Anantharaman K."/>
            <person name="Thomas B.C."/>
            <person name="Malmstrom R."/>
            <person name="Stieglmeier M."/>
            <person name="Klingl A."/>
            <person name="Woyke T."/>
            <person name="Ryan C.M."/>
            <person name="Banfield J.F."/>
        </authorList>
    </citation>
    <scope>NUCLEOTIDE SEQUENCE [LARGE SCALE GENOMIC DNA]</scope>
</reference>
<feature type="signal peptide" evidence="1">
    <location>
        <begin position="1"/>
        <end position="19"/>
    </location>
</feature>
<dbReference type="AlphaFoldDB" id="A0A2M6Z2Y4"/>
<protein>
    <submittedName>
        <fullName evidence="2">Uncharacterized protein</fullName>
    </submittedName>
</protein>
<evidence type="ECO:0000313" key="3">
    <source>
        <dbReference type="Proteomes" id="UP000228777"/>
    </source>
</evidence>
<organism evidence="2 3">
    <name type="scientific">bacterium (Candidatus Gribaldobacteria) CG07_land_8_20_14_0_80_33_18</name>
    <dbReference type="NCBI Taxonomy" id="2014272"/>
    <lineage>
        <taxon>Bacteria</taxon>
        <taxon>Candidatus Gribaldobacteria</taxon>
    </lineage>
</organism>
<keyword evidence="1" id="KW-0732">Signal</keyword>
<accession>A0A2M6Z2Y4</accession>
<evidence type="ECO:0000256" key="1">
    <source>
        <dbReference type="SAM" id="SignalP"/>
    </source>
</evidence>
<gene>
    <name evidence="2" type="ORF">COS93_01675</name>
</gene>
<proteinExistence type="predicted"/>